<evidence type="ECO:0000313" key="2">
    <source>
        <dbReference type="EMBL" id="AXY75330.1"/>
    </source>
</evidence>
<feature type="transmembrane region" description="Helical" evidence="1">
    <location>
        <begin position="75"/>
        <end position="96"/>
    </location>
</feature>
<keyword evidence="1" id="KW-0812">Transmembrane</keyword>
<gene>
    <name evidence="2" type="ORF">D3H65_15655</name>
</gene>
<dbReference type="KEGG" id="pseg:D3H65_15655"/>
<feature type="transmembrane region" description="Helical" evidence="1">
    <location>
        <begin position="6"/>
        <end position="28"/>
    </location>
</feature>
<dbReference type="Proteomes" id="UP000263900">
    <property type="component" value="Chromosome"/>
</dbReference>
<keyword evidence="1" id="KW-0472">Membrane</keyword>
<sequence length="103" mass="11626">MILTILLSLMAISFIAHVLMLFTSFGAGGVKKKRYFLSHLTLWLTGIFGYVIAWIYAGKDVSPVIDVFDTPFKQFLIIVLAFALSLIAHSIVRMFVLPQYKRA</sequence>
<accession>A0A3B7MQL7</accession>
<proteinExistence type="predicted"/>
<organism evidence="2 3">
    <name type="scientific">Paraflavitalea soli</name>
    <dbReference type="NCBI Taxonomy" id="2315862"/>
    <lineage>
        <taxon>Bacteria</taxon>
        <taxon>Pseudomonadati</taxon>
        <taxon>Bacteroidota</taxon>
        <taxon>Chitinophagia</taxon>
        <taxon>Chitinophagales</taxon>
        <taxon>Chitinophagaceae</taxon>
        <taxon>Paraflavitalea</taxon>
    </lineage>
</organism>
<name>A0A3B7MQL7_9BACT</name>
<keyword evidence="3" id="KW-1185">Reference proteome</keyword>
<evidence type="ECO:0000256" key="1">
    <source>
        <dbReference type="SAM" id="Phobius"/>
    </source>
</evidence>
<dbReference type="RefSeq" id="WP_119051211.1">
    <property type="nucleotide sequence ID" value="NZ_CP032157.1"/>
</dbReference>
<dbReference type="AlphaFoldDB" id="A0A3B7MQL7"/>
<feature type="transmembrane region" description="Helical" evidence="1">
    <location>
        <begin position="35"/>
        <end position="55"/>
    </location>
</feature>
<dbReference type="OrthoDB" id="674314at2"/>
<evidence type="ECO:0000313" key="3">
    <source>
        <dbReference type="Proteomes" id="UP000263900"/>
    </source>
</evidence>
<protein>
    <submittedName>
        <fullName evidence="2">Uncharacterized protein</fullName>
    </submittedName>
</protein>
<keyword evidence="1" id="KW-1133">Transmembrane helix</keyword>
<dbReference type="EMBL" id="CP032157">
    <property type="protein sequence ID" value="AXY75330.1"/>
    <property type="molecule type" value="Genomic_DNA"/>
</dbReference>
<reference evidence="2 3" key="1">
    <citation type="submission" date="2018-09" db="EMBL/GenBank/DDBJ databases">
        <title>Genome sequencing of strain 6GH32-13.</title>
        <authorList>
            <person name="Weon H.-Y."/>
            <person name="Heo J."/>
            <person name="Kwon S.-W."/>
        </authorList>
    </citation>
    <scope>NUCLEOTIDE SEQUENCE [LARGE SCALE GENOMIC DNA]</scope>
    <source>
        <strain evidence="2 3">5GH32-13</strain>
    </source>
</reference>